<name>A0A176S7H9_9GAMM</name>
<keyword evidence="1" id="KW-1133">Transmembrane helix</keyword>
<sequence length="133" mass="14630">MIFSKSHSKPSWLVYSLFLIVSSFSRIVGGISIPLSLFKYCSVSLKGSNFSRICTPCTPDIPNSAFSIDVIEARPEPSRAFLARWRSSSSVSRSRPRKRIGLGLCTDLIPDTGRGMMVMVSAWVLISLPRSSA</sequence>
<keyword evidence="1" id="KW-0472">Membrane</keyword>
<dbReference type="Proteomes" id="UP000076962">
    <property type="component" value="Unassembled WGS sequence"/>
</dbReference>
<gene>
    <name evidence="2" type="ORF">THIOM_000180</name>
</gene>
<evidence type="ECO:0000313" key="3">
    <source>
        <dbReference type="Proteomes" id="UP000076962"/>
    </source>
</evidence>
<organism evidence="2 3">
    <name type="scientific">Candidatus Thiomargarita nelsonii</name>
    <dbReference type="NCBI Taxonomy" id="1003181"/>
    <lineage>
        <taxon>Bacteria</taxon>
        <taxon>Pseudomonadati</taxon>
        <taxon>Pseudomonadota</taxon>
        <taxon>Gammaproteobacteria</taxon>
        <taxon>Thiotrichales</taxon>
        <taxon>Thiotrichaceae</taxon>
        <taxon>Thiomargarita</taxon>
    </lineage>
</organism>
<accession>A0A176S7H9</accession>
<keyword evidence="3" id="KW-1185">Reference proteome</keyword>
<evidence type="ECO:0000256" key="1">
    <source>
        <dbReference type="SAM" id="Phobius"/>
    </source>
</evidence>
<keyword evidence="1" id="KW-0812">Transmembrane</keyword>
<protein>
    <submittedName>
        <fullName evidence="2">Uncharacterized protein</fullName>
    </submittedName>
</protein>
<dbReference type="AlphaFoldDB" id="A0A176S7H9"/>
<proteinExistence type="predicted"/>
<evidence type="ECO:0000313" key="2">
    <source>
        <dbReference type="EMBL" id="OAD23970.1"/>
    </source>
</evidence>
<reference evidence="2 3" key="1">
    <citation type="submission" date="2016-05" db="EMBL/GenBank/DDBJ databases">
        <title>Single-cell genome of chain-forming Candidatus Thiomargarita nelsonii and comparison to other large sulfur-oxidizing bacteria.</title>
        <authorList>
            <person name="Winkel M."/>
            <person name="Salman V."/>
            <person name="Woyke T."/>
            <person name="Schulz-Vogt H."/>
            <person name="Richter M."/>
            <person name="Flood B."/>
            <person name="Bailey J."/>
            <person name="Amann R."/>
            <person name="Mussmann M."/>
        </authorList>
    </citation>
    <scope>NUCLEOTIDE SEQUENCE [LARGE SCALE GENOMIC DNA]</scope>
    <source>
        <strain evidence="2 3">THI036</strain>
    </source>
</reference>
<feature type="transmembrane region" description="Helical" evidence="1">
    <location>
        <begin position="12"/>
        <end position="38"/>
    </location>
</feature>
<comment type="caution">
    <text evidence="2">The sequence shown here is derived from an EMBL/GenBank/DDBJ whole genome shotgun (WGS) entry which is preliminary data.</text>
</comment>
<dbReference type="EMBL" id="LUTY01000070">
    <property type="protein sequence ID" value="OAD23970.1"/>
    <property type="molecule type" value="Genomic_DNA"/>
</dbReference>